<dbReference type="RefSeq" id="WP_226608244.1">
    <property type="nucleotide sequence ID" value="NZ_JAJAQI010000014.1"/>
</dbReference>
<organism evidence="2 3">
    <name type="scientific">Roseicella aerolata</name>
    <dbReference type="NCBI Taxonomy" id="2883479"/>
    <lineage>
        <taxon>Bacteria</taxon>
        <taxon>Pseudomonadati</taxon>
        <taxon>Pseudomonadota</taxon>
        <taxon>Alphaproteobacteria</taxon>
        <taxon>Acetobacterales</taxon>
        <taxon>Roseomonadaceae</taxon>
        <taxon>Roseicella</taxon>
    </lineage>
</organism>
<dbReference type="Pfam" id="PF05545">
    <property type="entry name" value="FixQ"/>
    <property type="match status" value="1"/>
</dbReference>
<gene>
    <name evidence="2" type="ORF">LHA35_11035</name>
</gene>
<proteinExistence type="predicted"/>
<evidence type="ECO:0000313" key="2">
    <source>
        <dbReference type="EMBL" id="MCB4822267.1"/>
    </source>
</evidence>
<dbReference type="EMBL" id="JAJAQI010000014">
    <property type="protein sequence ID" value="MCB4822267.1"/>
    <property type="molecule type" value="Genomic_DNA"/>
</dbReference>
<protein>
    <submittedName>
        <fullName evidence="2">Cbb3-type cytochrome c oxidase subunit 3</fullName>
    </submittedName>
</protein>
<keyword evidence="3" id="KW-1185">Reference proteome</keyword>
<evidence type="ECO:0000313" key="3">
    <source>
        <dbReference type="Proteomes" id="UP001139311"/>
    </source>
</evidence>
<accession>A0A9X1ID13</accession>
<keyword evidence="1" id="KW-0812">Transmembrane</keyword>
<name>A0A9X1ID13_9PROT</name>
<evidence type="ECO:0000256" key="1">
    <source>
        <dbReference type="SAM" id="Phobius"/>
    </source>
</evidence>
<keyword evidence="1" id="KW-1133">Transmembrane helix</keyword>
<keyword evidence="1" id="KW-0472">Membrane</keyword>
<dbReference type="Proteomes" id="UP001139311">
    <property type="component" value="Unassembled WGS sequence"/>
</dbReference>
<feature type="transmembrane region" description="Helical" evidence="1">
    <location>
        <begin position="6"/>
        <end position="29"/>
    </location>
</feature>
<dbReference type="InterPro" id="IPR008621">
    <property type="entry name" value="Cbb3-typ_cyt_oxidase_comp"/>
</dbReference>
<sequence length="56" mass="6579">MDLVKLQSILSTVWVVWFFALFLGMLIYVMRPSKRRHYESQADIPLRDDAAGHRSI</sequence>
<comment type="caution">
    <text evidence="2">The sequence shown here is derived from an EMBL/GenBank/DDBJ whole genome shotgun (WGS) entry which is preliminary data.</text>
</comment>
<reference evidence="2" key="1">
    <citation type="submission" date="2021-10" db="EMBL/GenBank/DDBJ databases">
        <title>Roseicella aerolatum sp. nov., isolated from aerosols of e-waste dismantling site.</title>
        <authorList>
            <person name="Qin T."/>
        </authorList>
    </citation>
    <scope>NUCLEOTIDE SEQUENCE</scope>
    <source>
        <strain evidence="2">GB24</strain>
    </source>
</reference>
<dbReference type="AlphaFoldDB" id="A0A9X1ID13"/>